<evidence type="ECO:0000313" key="3">
    <source>
        <dbReference type="EMBL" id="GAA3771375.1"/>
    </source>
</evidence>
<dbReference type="InterPro" id="IPR006015">
    <property type="entry name" value="Universal_stress_UspA"/>
</dbReference>
<dbReference type="SUPFAM" id="SSF52402">
    <property type="entry name" value="Adenine nucleotide alpha hydrolases-like"/>
    <property type="match status" value="2"/>
</dbReference>
<evidence type="ECO:0000256" key="1">
    <source>
        <dbReference type="ARBA" id="ARBA00008791"/>
    </source>
</evidence>
<dbReference type="RefSeq" id="WP_275769963.1">
    <property type="nucleotide sequence ID" value="NZ_BAABDE010000002.1"/>
</dbReference>
<organism evidence="3 4">
    <name type="scientific">Streptomyces coacervatus</name>
    <dbReference type="NCBI Taxonomy" id="647381"/>
    <lineage>
        <taxon>Bacteria</taxon>
        <taxon>Bacillati</taxon>
        <taxon>Actinomycetota</taxon>
        <taxon>Actinomycetes</taxon>
        <taxon>Kitasatosporales</taxon>
        <taxon>Streptomycetaceae</taxon>
        <taxon>Streptomyces</taxon>
    </lineage>
</organism>
<dbReference type="PRINTS" id="PR01438">
    <property type="entry name" value="UNVRSLSTRESS"/>
</dbReference>
<evidence type="ECO:0000259" key="2">
    <source>
        <dbReference type="Pfam" id="PF00582"/>
    </source>
</evidence>
<accession>A0ABP7GUT2</accession>
<dbReference type="PANTHER" id="PTHR46553">
    <property type="entry name" value="ADENINE NUCLEOTIDE ALPHA HYDROLASES-LIKE SUPERFAMILY PROTEIN"/>
    <property type="match status" value="1"/>
</dbReference>
<keyword evidence="4" id="KW-1185">Reference proteome</keyword>
<dbReference type="Gene3D" id="3.40.50.620">
    <property type="entry name" value="HUPs"/>
    <property type="match status" value="2"/>
</dbReference>
<gene>
    <name evidence="3" type="ORF">GCM10022403_003380</name>
</gene>
<reference evidence="4" key="1">
    <citation type="journal article" date="2019" name="Int. J. Syst. Evol. Microbiol.">
        <title>The Global Catalogue of Microorganisms (GCM) 10K type strain sequencing project: providing services to taxonomists for standard genome sequencing and annotation.</title>
        <authorList>
            <consortium name="The Broad Institute Genomics Platform"/>
            <consortium name="The Broad Institute Genome Sequencing Center for Infectious Disease"/>
            <person name="Wu L."/>
            <person name="Ma J."/>
        </authorList>
    </citation>
    <scope>NUCLEOTIDE SEQUENCE [LARGE SCALE GENOMIC DNA]</scope>
    <source>
        <strain evidence="4">JCM 17138</strain>
    </source>
</reference>
<dbReference type="InterPro" id="IPR014729">
    <property type="entry name" value="Rossmann-like_a/b/a_fold"/>
</dbReference>
<sequence>MSHPVLAGIDGSERSLAAADWAAREAVLRGVPLRLVHASPPLPGDPVPVMAVETLQHIGERMLQRAIADLGARHPDVQVRGEQSADAPAVALLAASRGAALLVVGARGSGGFDGLAVGSVALRVAAAAACPVVLMPAHLATGFGDGTRVAGEAGQVVVGFDAHRPVGEVADFAFAAAEARGAPLQAVQAWALPAEAVSPRTLFVTGEDRATWEDQEVLRLSDALRGWHDKYPQVTARSEVVLLHPAEALLNASGGADLLVVGRRTDPRAAEGRLGPVAHAVLHHCRCPVAVVPHAG</sequence>
<comment type="similarity">
    <text evidence="1">Belongs to the universal stress protein A family.</text>
</comment>
<name>A0ABP7GUT2_9ACTN</name>
<dbReference type="EMBL" id="BAABDE010000002">
    <property type="protein sequence ID" value="GAA3771375.1"/>
    <property type="molecule type" value="Genomic_DNA"/>
</dbReference>
<dbReference type="InterPro" id="IPR006016">
    <property type="entry name" value="UspA"/>
</dbReference>
<protein>
    <submittedName>
        <fullName evidence="3">Universal stress protein</fullName>
    </submittedName>
</protein>
<dbReference type="Pfam" id="PF00582">
    <property type="entry name" value="Usp"/>
    <property type="match status" value="2"/>
</dbReference>
<evidence type="ECO:0000313" key="4">
    <source>
        <dbReference type="Proteomes" id="UP001501009"/>
    </source>
</evidence>
<dbReference type="Proteomes" id="UP001501009">
    <property type="component" value="Unassembled WGS sequence"/>
</dbReference>
<dbReference type="PANTHER" id="PTHR46553:SF3">
    <property type="entry name" value="ADENINE NUCLEOTIDE ALPHA HYDROLASES-LIKE SUPERFAMILY PROTEIN"/>
    <property type="match status" value="1"/>
</dbReference>
<feature type="domain" description="UspA" evidence="2">
    <location>
        <begin position="155"/>
        <end position="293"/>
    </location>
</feature>
<comment type="caution">
    <text evidence="3">The sequence shown here is derived from an EMBL/GenBank/DDBJ whole genome shotgun (WGS) entry which is preliminary data.</text>
</comment>
<proteinExistence type="inferred from homology"/>
<feature type="domain" description="UspA" evidence="2">
    <location>
        <begin position="1"/>
        <end position="134"/>
    </location>
</feature>